<dbReference type="GO" id="GO:0016020">
    <property type="term" value="C:membrane"/>
    <property type="evidence" value="ECO:0007669"/>
    <property type="project" value="UniProtKB-SubCell"/>
</dbReference>
<dbReference type="InterPro" id="IPR001991">
    <property type="entry name" value="Na-dicarboxylate_symporter"/>
</dbReference>
<dbReference type="Gene3D" id="1.10.3860.10">
    <property type="entry name" value="Sodium:dicarboxylate symporter"/>
    <property type="match status" value="1"/>
</dbReference>
<keyword evidence="3 6" id="KW-0812">Transmembrane</keyword>
<dbReference type="Proteomes" id="UP000274822">
    <property type="component" value="Unassembled WGS sequence"/>
</dbReference>
<keyword evidence="5 6" id="KW-0472">Membrane</keyword>
<evidence type="ECO:0000256" key="2">
    <source>
        <dbReference type="ARBA" id="ARBA00022448"/>
    </source>
</evidence>
<evidence type="ECO:0000256" key="1">
    <source>
        <dbReference type="ARBA" id="ARBA00004141"/>
    </source>
</evidence>
<evidence type="ECO:0000256" key="4">
    <source>
        <dbReference type="ARBA" id="ARBA00022989"/>
    </source>
</evidence>
<keyword evidence="4 6" id="KW-1133">Transmembrane helix</keyword>
<comment type="caution">
    <text evidence="7">The sequence shown here is derived from an EMBL/GenBank/DDBJ whole genome shotgun (WGS) entry which is preliminary data.</text>
</comment>
<proteinExistence type="inferred from homology"/>
<dbReference type="InterPro" id="IPR036458">
    <property type="entry name" value="Na:dicarbo_symporter_sf"/>
</dbReference>
<protein>
    <recommendedName>
        <fullName evidence="6">Amino acid transporter</fullName>
    </recommendedName>
</protein>
<dbReference type="Pfam" id="PF00375">
    <property type="entry name" value="SDF"/>
    <property type="match status" value="1"/>
</dbReference>
<dbReference type="EMBL" id="RBNJ01008744">
    <property type="protein sequence ID" value="RUS27278.1"/>
    <property type="molecule type" value="Genomic_DNA"/>
</dbReference>
<comment type="similarity">
    <text evidence="6">Belongs to the dicarboxylate/amino acid:cation symporter (DAACS) (TC 2.A.23) family.</text>
</comment>
<sequence>MENPTERSAARRAFGTGWKYAKKTNLTMWIFVGMIVGIIIGAVNPAAGVAIKPLGTAFIRMIQAVETPLIFSTLVV</sequence>
<reference evidence="7 8" key="1">
    <citation type="journal article" date="2018" name="New Phytol.">
        <title>Phylogenomics of Endogonaceae and evolution of mycorrhizas within Mucoromycota.</title>
        <authorList>
            <person name="Chang Y."/>
            <person name="Desiro A."/>
            <person name="Na H."/>
            <person name="Sandor L."/>
            <person name="Lipzen A."/>
            <person name="Clum A."/>
            <person name="Barry K."/>
            <person name="Grigoriev I.V."/>
            <person name="Martin F.M."/>
            <person name="Stajich J.E."/>
            <person name="Smith M.E."/>
            <person name="Bonito G."/>
            <person name="Spatafora J.W."/>
        </authorList>
    </citation>
    <scope>NUCLEOTIDE SEQUENCE [LARGE SCALE GENOMIC DNA]</scope>
    <source>
        <strain evidence="7 8">AD002</strain>
    </source>
</reference>
<evidence type="ECO:0000313" key="8">
    <source>
        <dbReference type="Proteomes" id="UP000274822"/>
    </source>
</evidence>
<evidence type="ECO:0000256" key="5">
    <source>
        <dbReference type="ARBA" id="ARBA00023136"/>
    </source>
</evidence>
<feature type="transmembrane region" description="Helical" evidence="6">
    <location>
        <begin position="28"/>
        <end position="51"/>
    </location>
</feature>
<comment type="caution">
    <text evidence="6">Lacks conserved residue(s) required for the propagation of feature annotation.</text>
</comment>
<gene>
    <name evidence="7" type="ORF">BC938DRAFT_483484</name>
</gene>
<evidence type="ECO:0000256" key="3">
    <source>
        <dbReference type="ARBA" id="ARBA00022692"/>
    </source>
</evidence>
<feature type="non-terminal residue" evidence="7">
    <location>
        <position position="76"/>
    </location>
</feature>
<dbReference type="AlphaFoldDB" id="A0A433QBT9"/>
<keyword evidence="2 6" id="KW-0813">Transport</keyword>
<dbReference type="SUPFAM" id="SSF118215">
    <property type="entry name" value="Proton glutamate symport protein"/>
    <property type="match status" value="1"/>
</dbReference>
<dbReference type="GO" id="GO:0015293">
    <property type="term" value="F:symporter activity"/>
    <property type="evidence" value="ECO:0007669"/>
    <property type="project" value="UniProtKB-UniRule"/>
</dbReference>
<comment type="subcellular location">
    <subcellularLocation>
        <location evidence="1 6">Membrane</location>
        <topology evidence="1 6">Multi-pass membrane protein</topology>
    </subcellularLocation>
</comment>
<accession>A0A433QBT9</accession>
<evidence type="ECO:0000256" key="6">
    <source>
        <dbReference type="RuleBase" id="RU361216"/>
    </source>
</evidence>
<evidence type="ECO:0000313" key="7">
    <source>
        <dbReference type="EMBL" id="RUS27278.1"/>
    </source>
</evidence>
<keyword evidence="8" id="KW-1185">Reference proteome</keyword>
<organism evidence="7 8">
    <name type="scientific">Jimgerdemannia flammicorona</name>
    <dbReference type="NCBI Taxonomy" id="994334"/>
    <lineage>
        <taxon>Eukaryota</taxon>
        <taxon>Fungi</taxon>
        <taxon>Fungi incertae sedis</taxon>
        <taxon>Mucoromycota</taxon>
        <taxon>Mucoromycotina</taxon>
        <taxon>Endogonomycetes</taxon>
        <taxon>Endogonales</taxon>
        <taxon>Endogonaceae</taxon>
        <taxon>Jimgerdemannia</taxon>
    </lineage>
</organism>
<name>A0A433QBT9_9FUNG</name>
<keyword evidence="6" id="KW-0769">Symport</keyword>